<feature type="transmembrane region" description="Helical" evidence="1">
    <location>
        <begin position="153"/>
        <end position="170"/>
    </location>
</feature>
<evidence type="ECO:0000256" key="1">
    <source>
        <dbReference type="SAM" id="Phobius"/>
    </source>
</evidence>
<feature type="transmembrane region" description="Helical" evidence="1">
    <location>
        <begin position="6"/>
        <end position="25"/>
    </location>
</feature>
<feature type="transmembrane region" description="Helical" evidence="1">
    <location>
        <begin position="182"/>
        <end position="202"/>
    </location>
</feature>
<reference evidence="2 3" key="1">
    <citation type="journal article" date="2012" name="J. Bacteriol.">
        <title>Genome Sequence of Extracellular-Protease-Producing Alishewanella jeotgali Isolated from Traditional Korean Fermented Seafood.</title>
        <authorList>
            <person name="Jung J."/>
            <person name="Chun J."/>
            <person name="Park W."/>
        </authorList>
    </citation>
    <scope>NUCLEOTIDE SEQUENCE [LARGE SCALE GENOMIC DNA]</scope>
    <source>
        <strain evidence="2 3">KCTC 22429</strain>
    </source>
</reference>
<accession>H3ZIL9</accession>
<keyword evidence="1" id="KW-0812">Transmembrane</keyword>
<proteinExistence type="predicted"/>
<protein>
    <recommendedName>
        <fullName evidence="4">DUF2306 domain-containing protein</fullName>
    </recommendedName>
</protein>
<sequence length="247" mass="27721">MNYLHTTLLFLHILLGAICLMLFWVPVVSAKGSMLHNTAGKLYYKMMLFIAGSGVLMCLMVLYSPIMVYGQNPNWTVAQLERFISERRVFSFFLLQLSLLTWVTVRHAYGVLKVKAELAQLRVWSYQGPVWALLVGSVALAIVGFAAGDLLSIIFSGVGAMTVLGILRYIRQPTLQPRQWIIEHFTSMIGTGIALYTAFFAAGGRRLLAEVLTGQWQVISWIIAPVMGISAIMLFKRHFSRKFRVGN</sequence>
<organism evidence="2 3">
    <name type="scientific">Alishewanella jeotgali KCTC 22429</name>
    <dbReference type="NCBI Taxonomy" id="1129374"/>
    <lineage>
        <taxon>Bacteria</taxon>
        <taxon>Pseudomonadati</taxon>
        <taxon>Pseudomonadota</taxon>
        <taxon>Gammaproteobacteria</taxon>
        <taxon>Alteromonadales</taxon>
        <taxon>Alteromonadaceae</taxon>
        <taxon>Alishewanella</taxon>
    </lineage>
</organism>
<keyword evidence="1" id="KW-1133">Transmembrane helix</keyword>
<feature type="transmembrane region" description="Helical" evidence="1">
    <location>
        <begin position="89"/>
        <end position="109"/>
    </location>
</feature>
<keyword evidence="3" id="KW-1185">Reference proteome</keyword>
<keyword evidence="1" id="KW-0472">Membrane</keyword>
<dbReference type="RefSeq" id="WP_008951754.1">
    <property type="nucleotide sequence ID" value="NZ_AHTH01000051.1"/>
</dbReference>
<dbReference type="eggNOG" id="ENOG5031FWB">
    <property type="taxonomic scope" value="Bacteria"/>
</dbReference>
<dbReference type="Proteomes" id="UP000012046">
    <property type="component" value="Unassembled WGS sequence"/>
</dbReference>
<dbReference type="EMBL" id="AHTH01000051">
    <property type="protein sequence ID" value="EHR39552.1"/>
    <property type="molecule type" value="Genomic_DNA"/>
</dbReference>
<evidence type="ECO:0008006" key="4">
    <source>
        <dbReference type="Google" id="ProtNLM"/>
    </source>
</evidence>
<dbReference type="PATRIC" id="fig|1129374.4.peg.3203"/>
<feature type="transmembrane region" description="Helical" evidence="1">
    <location>
        <begin position="46"/>
        <end position="69"/>
    </location>
</feature>
<name>H3ZIL9_9ALTE</name>
<dbReference type="STRING" id="1129374.AJE_16159"/>
<feature type="transmembrane region" description="Helical" evidence="1">
    <location>
        <begin position="130"/>
        <end position="147"/>
    </location>
</feature>
<evidence type="ECO:0000313" key="2">
    <source>
        <dbReference type="EMBL" id="EHR39552.1"/>
    </source>
</evidence>
<dbReference type="AlphaFoldDB" id="H3ZIL9"/>
<feature type="transmembrane region" description="Helical" evidence="1">
    <location>
        <begin position="214"/>
        <end position="235"/>
    </location>
</feature>
<evidence type="ECO:0000313" key="3">
    <source>
        <dbReference type="Proteomes" id="UP000012046"/>
    </source>
</evidence>
<gene>
    <name evidence="2" type="ORF">AJE_16159</name>
</gene>
<comment type="caution">
    <text evidence="2">The sequence shown here is derived from an EMBL/GenBank/DDBJ whole genome shotgun (WGS) entry which is preliminary data.</text>
</comment>